<dbReference type="GO" id="GO:0008270">
    <property type="term" value="F:zinc ion binding"/>
    <property type="evidence" value="ECO:0007669"/>
    <property type="project" value="UniProtKB-KW"/>
</dbReference>
<feature type="compositionally biased region" description="Acidic residues" evidence="19">
    <location>
        <begin position="708"/>
        <end position="721"/>
    </location>
</feature>
<dbReference type="InterPro" id="IPR036397">
    <property type="entry name" value="RNaseH_sf"/>
</dbReference>
<dbReference type="PROSITE" id="PS50158">
    <property type="entry name" value="ZF_CCHC"/>
    <property type="match status" value="1"/>
</dbReference>
<keyword evidence="18" id="KW-0862">Zinc</keyword>
<evidence type="ECO:0000256" key="11">
    <source>
        <dbReference type="ARBA" id="ARBA00022842"/>
    </source>
</evidence>
<dbReference type="GO" id="GO:0015074">
    <property type="term" value="P:DNA integration"/>
    <property type="evidence" value="ECO:0007669"/>
    <property type="project" value="UniProtKB-KW"/>
</dbReference>
<evidence type="ECO:0000256" key="12">
    <source>
        <dbReference type="ARBA" id="ARBA00022908"/>
    </source>
</evidence>
<keyword evidence="9" id="KW-0378">Hydrolase</keyword>
<gene>
    <name evidence="22" type="ORF">NTEN_LOCUS24318</name>
</gene>
<evidence type="ECO:0000256" key="7">
    <source>
        <dbReference type="ARBA" id="ARBA00022750"/>
    </source>
</evidence>
<dbReference type="GO" id="GO:0005524">
    <property type="term" value="F:ATP binding"/>
    <property type="evidence" value="ECO:0007669"/>
    <property type="project" value="UniProtKB-KW"/>
</dbReference>
<dbReference type="InterPro" id="IPR039537">
    <property type="entry name" value="Retrotran_Ty1/copia-like"/>
</dbReference>
<dbReference type="InterPro" id="IPR054722">
    <property type="entry name" value="PolX-like_BBD"/>
</dbReference>
<evidence type="ECO:0000256" key="17">
    <source>
        <dbReference type="ARBA" id="ARBA00023268"/>
    </source>
</evidence>
<dbReference type="InterPro" id="IPR043502">
    <property type="entry name" value="DNA/RNA_pol_sf"/>
</dbReference>
<dbReference type="GO" id="GO:0006508">
    <property type="term" value="P:proteolysis"/>
    <property type="evidence" value="ECO:0007669"/>
    <property type="project" value="UniProtKB-KW"/>
</dbReference>
<evidence type="ECO:0000256" key="5">
    <source>
        <dbReference type="ARBA" id="ARBA00022723"/>
    </source>
</evidence>
<dbReference type="Pfam" id="PF07727">
    <property type="entry name" value="RVT_2"/>
    <property type="match status" value="1"/>
</dbReference>
<keyword evidence="8" id="KW-0255">Endonuclease</keyword>
<keyword evidence="17" id="KW-0511">Multifunctional enzyme</keyword>
<evidence type="ECO:0000256" key="14">
    <source>
        <dbReference type="ARBA" id="ARBA00022932"/>
    </source>
</evidence>
<dbReference type="InterPro" id="IPR001584">
    <property type="entry name" value="Integrase_cat-core"/>
</dbReference>
<dbReference type="EMBL" id="CADCXU010035739">
    <property type="protein sequence ID" value="CAB0020773.1"/>
    <property type="molecule type" value="Genomic_DNA"/>
</dbReference>
<feature type="domain" description="CCHC-type" evidence="20">
    <location>
        <begin position="230"/>
        <end position="246"/>
    </location>
</feature>
<dbReference type="Pfam" id="PF14223">
    <property type="entry name" value="Retrotran_gag_2"/>
    <property type="match status" value="1"/>
</dbReference>
<evidence type="ECO:0000313" key="22">
    <source>
        <dbReference type="EMBL" id="CAB0020773.1"/>
    </source>
</evidence>
<keyword evidence="10" id="KW-0067">ATP-binding</keyword>
<proteinExistence type="predicted"/>
<dbReference type="CDD" id="cd09272">
    <property type="entry name" value="RNase_HI_RT_Ty1"/>
    <property type="match status" value="1"/>
</dbReference>
<evidence type="ECO:0000256" key="4">
    <source>
        <dbReference type="ARBA" id="ARBA00022722"/>
    </source>
</evidence>
<keyword evidence="16" id="KW-0233">DNA recombination</keyword>
<evidence type="ECO:0000313" key="23">
    <source>
        <dbReference type="Proteomes" id="UP000479000"/>
    </source>
</evidence>
<evidence type="ECO:0000256" key="18">
    <source>
        <dbReference type="PROSITE-ProRule" id="PRU00047"/>
    </source>
</evidence>
<feature type="non-terminal residue" evidence="22">
    <location>
        <position position="1255"/>
    </location>
</feature>
<dbReference type="GO" id="GO:0006310">
    <property type="term" value="P:DNA recombination"/>
    <property type="evidence" value="ECO:0007669"/>
    <property type="project" value="UniProtKB-KW"/>
</dbReference>
<evidence type="ECO:0000256" key="10">
    <source>
        <dbReference type="ARBA" id="ARBA00022840"/>
    </source>
</evidence>
<keyword evidence="15" id="KW-0917">Virion maturation</keyword>
<dbReference type="OrthoDB" id="6628743at2759"/>
<dbReference type="GO" id="GO:0042575">
    <property type="term" value="C:DNA polymerase complex"/>
    <property type="evidence" value="ECO:0007669"/>
    <property type="project" value="UniProtKB-ARBA"/>
</dbReference>
<evidence type="ECO:0000256" key="19">
    <source>
        <dbReference type="SAM" id="MobiDB-lite"/>
    </source>
</evidence>
<dbReference type="GO" id="GO:0004519">
    <property type="term" value="F:endonuclease activity"/>
    <property type="evidence" value="ECO:0007669"/>
    <property type="project" value="UniProtKB-KW"/>
</dbReference>
<keyword evidence="14" id="KW-0808">Transferase</keyword>
<dbReference type="AlphaFoldDB" id="A0A6H5HUH6"/>
<reference evidence="22 23" key="1">
    <citation type="submission" date="2020-02" db="EMBL/GenBank/DDBJ databases">
        <authorList>
            <person name="Ferguson B K."/>
        </authorList>
    </citation>
    <scope>NUCLEOTIDE SEQUENCE [LARGE SCALE GENOMIC DNA]</scope>
</reference>
<dbReference type="InterPro" id="IPR057670">
    <property type="entry name" value="SH3_retrovirus"/>
</dbReference>
<evidence type="ECO:0000256" key="2">
    <source>
        <dbReference type="ARBA" id="ARBA00022612"/>
    </source>
</evidence>
<evidence type="ECO:0000256" key="13">
    <source>
        <dbReference type="ARBA" id="ARBA00022918"/>
    </source>
</evidence>
<dbReference type="Pfam" id="PF00665">
    <property type="entry name" value="rve"/>
    <property type="match status" value="1"/>
</dbReference>
<dbReference type="SMART" id="SM00343">
    <property type="entry name" value="ZnF_C2HC"/>
    <property type="match status" value="1"/>
</dbReference>
<dbReference type="Pfam" id="PF00098">
    <property type="entry name" value="zf-CCHC"/>
    <property type="match status" value="1"/>
</dbReference>
<dbReference type="InterPro" id="IPR012337">
    <property type="entry name" value="RNaseH-like_sf"/>
</dbReference>
<keyword evidence="5" id="KW-0479">Metal-binding</keyword>
<dbReference type="SUPFAM" id="SSF53098">
    <property type="entry name" value="Ribonuclease H-like"/>
    <property type="match status" value="1"/>
</dbReference>
<dbReference type="GO" id="GO:0003964">
    <property type="term" value="F:RNA-directed DNA polymerase activity"/>
    <property type="evidence" value="ECO:0007669"/>
    <property type="project" value="UniProtKB-KW"/>
</dbReference>
<protein>
    <recommendedName>
        <fullName evidence="24">Endonuclease</fullName>
    </recommendedName>
</protein>
<keyword evidence="12" id="KW-0229">DNA integration</keyword>
<keyword evidence="14" id="KW-0239">DNA-directed DNA polymerase</keyword>
<evidence type="ECO:0000256" key="6">
    <source>
        <dbReference type="ARBA" id="ARBA00022741"/>
    </source>
</evidence>
<organism evidence="22 23">
    <name type="scientific">Nesidiocoris tenuis</name>
    <dbReference type="NCBI Taxonomy" id="355587"/>
    <lineage>
        <taxon>Eukaryota</taxon>
        <taxon>Metazoa</taxon>
        <taxon>Ecdysozoa</taxon>
        <taxon>Arthropoda</taxon>
        <taxon>Hexapoda</taxon>
        <taxon>Insecta</taxon>
        <taxon>Pterygota</taxon>
        <taxon>Neoptera</taxon>
        <taxon>Paraneoptera</taxon>
        <taxon>Hemiptera</taxon>
        <taxon>Heteroptera</taxon>
        <taxon>Panheteroptera</taxon>
        <taxon>Cimicomorpha</taxon>
        <taxon>Miridae</taxon>
        <taxon>Dicyphina</taxon>
        <taxon>Nesidiocoris</taxon>
    </lineage>
</organism>
<evidence type="ECO:0000259" key="21">
    <source>
        <dbReference type="PROSITE" id="PS50994"/>
    </source>
</evidence>
<evidence type="ECO:0000256" key="3">
    <source>
        <dbReference type="ARBA" id="ARBA00022670"/>
    </source>
</evidence>
<dbReference type="InterPro" id="IPR013103">
    <property type="entry name" value="RVT_2"/>
</dbReference>
<dbReference type="SUPFAM" id="SSF57756">
    <property type="entry name" value="Retrovirus zinc finger-like domains"/>
    <property type="match status" value="1"/>
</dbReference>
<keyword evidence="2" id="KW-1188">Viral release from host cell</keyword>
<comment type="function">
    <text evidence="1">The aspartyl protease (PR) mediates the proteolytic cleavages of the Gag and Gag-Pol polyproteins after assembly of the VLP.</text>
</comment>
<dbReference type="PANTHER" id="PTHR42648">
    <property type="entry name" value="TRANSPOSASE, PUTATIVE-RELATED"/>
    <property type="match status" value="1"/>
</dbReference>
<dbReference type="Gene3D" id="4.10.60.10">
    <property type="entry name" value="Zinc finger, CCHC-type"/>
    <property type="match status" value="1"/>
</dbReference>
<name>A0A6H5HUH6_9HEMI</name>
<dbReference type="Gene3D" id="3.30.420.10">
    <property type="entry name" value="Ribonuclease H-like superfamily/Ribonuclease H"/>
    <property type="match status" value="1"/>
</dbReference>
<keyword evidence="11" id="KW-0460">Magnesium</keyword>
<evidence type="ECO:0000259" key="20">
    <source>
        <dbReference type="PROSITE" id="PS50158"/>
    </source>
</evidence>
<keyword evidence="6" id="KW-0547">Nucleotide-binding</keyword>
<dbReference type="PROSITE" id="PS50994">
    <property type="entry name" value="INTEGRASE"/>
    <property type="match status" value="1"/>
</dbReference>
<accession>A0A6H5HUH6</accession>
<keyword evidence="13" id="KW-0695">RNA-directed DNA polymerase</keyword>
<evidence type="ECO:0008006" key="24">
    <source>
        <dbReference type="Google" id="ProtNLM"/>
    </source>
</evidence>
<evidence type="ECO:0000256" key="8">
    <source>
        <dbReference type="ARBA" id="ARBA00022759"/>
    </source>
</evidence>
<keyword evidence="4" id="KW-0540">Nuclease</keyword>
<dbReference type="Pfam" id="PF22936">
    <property type="entry name" value="Pol_BBD"/>
    <property type="match status" value="1"/>
</dbReference>
<feature type="region of interest" description="Disordered" evidence="19">
    <location>
        <begin position="701"/>
        <end position="726"/>
    </location>
</feature>
<dbReference type="SUPFAM" id="SSF56672">
    <property type="entry name" value="DNA/RNA polymerases"/>
    <property type="match status" value="1"/>
</dbReference>
<dbReference type="InterPro" id="IPR001878">
    <property type="entry name" value="Znf_CCHC"/>
</dbReference>
<evidence type="ECO:0000256" key="15">
    <source>
        <dbReference type="ARBA" id="ARBA00023113"/>
    </source>
</evidence>
<dbReference type="GO" id="GO:0003887">
    <property type="term" value="F:DNA-directed DNA polymerase activity"/>
    <property type="evidence" value="ECO:0007669"/>
    <property type="project" value="UniProtKB-KW"/>
</dbReference>
<dbReference type="GO" id="GO:0003676">
    <property type="term" value="F:nucleic acid binding"/>
    <property type="evidence" value="ECO:0007669"/>
    <property type="project" value="InterPro"/>
</dbReference>
<keyword evidence="23" id="KW-1185">Reference proteome</keyword>
<keyword evidence="3" id="KW-0645">Protease</keyword>
<feature type="domain" description="Integrase catalytic" evidence="21">
    <location>
        <begin position="462"/>
        <end position="632"/>
    </location>
</feature>
<dbReference type="GO" id="GO:0004190">
    <property type="term" value="F:aspartic-type endopeptidase activity"/>
    <property type="evidence" value="ECO:0007669"/>
    <property type="project" value="UniProtKB-KW"/>
</dbReference>
<dbReference type="InterPro" id="IPR036875">
    <property type="entry name" value="Znf_CCHC_sf"/>
</dbReference>
<keyword evidence="18" id="KW-0863">Zinc-finger</keyword>
<dbReference type="Pfam" id="PF25597">
    <property type="entry name" value="SH3_retrovirus"/>
    <property type="match status" value="1"/>
</dbReference>
<evidence type="ECO:0000256" key="16">
    <source>
        <dbReference type="ARBA" id="ARBA00023172"/>
    </source>
</evidence>
<evidence type="ECO:0000256" key="1">
    <source>
        <dbReference type="ARBA" id="ARBA00002180"/>
    </source>
</evidence>
<sequence>MAPKDQNNQVKIFDGTGFHYWLFRMEIALKKAGCFEALSDKPGRMSQSEYDKKEINARDKIVQSLEDRVIDIIRGEETAQGIMNKLKETYIRKGISVQVHLQRKLRNLVFDGRGSLNAFLEEFDKTVQELRSSGGSMDEMELIPQLLSAMPKSYQSVVSSVNVLFSKDPEELTLAFVRNQLLEHERQSKDWGSQLRRSEVETAFVSQRTIQKSQRSYPEQVKKKTVCRYRCFSCGKRGHLKRDCPEKKGGQDQANCAQGEDPITFVAEVESQRRIPELPQEGDMMSMTACHDGIMFVIDSGASHHMVNKNVAKFLRDTRPVNLEIRVAKKGESLTTERCGKLALFSNDGLSVNLEDVYECDNISYNLLSVGKIQKQGFCVSFEDDAVEIKKNGRVLLKGTKTGNLYILHLFRDQRRGDACVTSDPGLRHRRMGHSSLHPPLSMCEVCQKGKQVRNDFKSLVESKKPKRILECVSSDVVGPISPPSIDGKRYLVTFIDNYSRFCVCYLLGSKDEVLSKFKLYEAMVTAKHGQKIERLRCDRGGEYTGHNFLRFCQDKGIQIEFSATKNPEQNGICEKYNQHLMNMVRCLLFDSKVSKQLWGQAVLTAVFTINRLETSALPKGKTPAEIWNGQKPDFGKLRVFGCKAYSLIPKENRGKLDEKCKVMIMAGYSANGYQLYDPDRNEIVHARNVRFSEDERLEANIPTIDLSSEDDADENNDEDTSANQAELHSQRETLEAFDATFALASCSSDEDVPSTYEEAVRSDSGWRKAIQDELSMIEKKEVWDVVPKPENETIIDSKWVFTKKEADGSIVRKARLVARGFLQGGVEEEVYSPVARMITLRTLLTYALNLELDVHQMDVKSAFLNGKLDAPVYMIPPKGMRKIPKNFVCKINKSLYGLKSSPRCWNVVLNNFLVKIGFERSLVDPCLYIKGNSTYLLCWVDDLLLFSADQVEISNLKRALKNEFEIKDLGNPKKFVFLGIQIEIDKDFLHLSQIGLIRKVLREFGMSDCRGSPVPVQIKLNLKADADHASPQNDSYPFRQLVGCLMYIMLSTRPDLCFSVTYFSQFQSNYSKIHYSHLMQVLRYLKSTENLKLRFVKGLSKDVLKLSAYVDSDFASNVNDRKSITGFLLKVNGNIVGWKSKKQDVVAISTCEAEYVALSMCVSECLFLKQLLEEMIHQSVGPIQVFEDNQSAIKIASTMETKRSKHIDVKHHFVRNLVANGTVILEYVPTNEQCADMMTKALVTKRFVHFRDQI</sequence>
<dbReference type="Proteomes" id="UP000479000">
    <property type="component" value="Unassembled WGS sequence"/>
</dbReference>
<evidence type="ECO:0000256" key="9">
    <source>
        <dbReference type="ARBA" id="ARBA00022801"/>
    </source>
</evidence>
<dbReference type="PANTHER" id="PTHR42648:SF11">
    <property type="entry name" value="TRANSPOSON TY4-P GAG-POL POLYPROTEIN"/>
    <property type="match status" value="1"/>
</dbReference>
<keyword evidence="14" id="KW-0548">Nucleotidyltransferase</keyword>
<keyword evidence="7" id="KW-0064">Aspartyl protease</keyword>